<dbReference type="EMBL" id="ML170181">
    <property type="protein sequence ID" value="TDL21350.1"/>
    <property type="molecule type" value="Genomic_DNA"/>
</dbReference>
<evidence type="ECO:0000313" key="1">
    <source>
        <dbReference type="EMBL" id="TDL21350.1"/>
    </source>
</evidence>
<keyword evidence="2" id="KW-1185">Reference proteome</keyword>
<organism evidence="1 2">
    <name type="scientific">Rickenella mellea</name>
    <dbReference type="NCBI Taxonomy" id="50990"/>
    <lineage>
        <taxon>Eukaryota</taxon>
        <taxon>Fungi</taxon>
        <taxon>Dikarya</taxon>
        <taxon>Basidiomycota</taxon>
        <taxon>Agaricomycotina</taxon>
        <taxon>Agaricomycetes</taxon>
        <taxon>Hymenochaetales</taxon>
        <taxon>Rickenellaceae</taxon>
        <taxon>Rickenella</taxon>
    </lineage>
</organism>
<dbReference type="VEuPathDB" id="FungiDB:BD410DRAFT_300891"/>
<sequence length="307" mass="34137">MSSMSMVQLLVQLRPMLNPHQTVGDTPLPGIVGYDMVYGVTQDIINFQFKFLHATFISGTKTTYIPQSIDTRPKPGGPGLWGTLGAPFVAISIGADTNFKNIRLFLPVTNGTVAYRDENDDLQSLSFSSWTLSFLVNIGKTEITSQNIDGMVMVESVKEQLESLPSSVFQPYRWAIRHQCCIILNHSTIHSLFLDLENANIITSLQVTGVDWSTIEPLVQEEVSVKLTFYFTKTVPRSGNPYIVGYLIHSKNPAETDPLLPLFAPTDIRFSTTADDHTPVTLALVSSRRHKLSPVPKDFRWSALTCS</sequence>
<dbReference type="Proteomes" id="UP000294933">
    <property type="component" value="Unassembled WGS sequence"/>
</dbReference>
<evidence type="ECO:0000313" key="2">
    <source>
        <dbReference type="Proteomes" id="UP000294933"/>
    </source>
</evidence>
<reference evidence="1 2" key="1">
    <citation type="submission" date="2018-06" db="EMBL/GenBank/DDBJ databases">
        <title>A transcriptomic atlas of mushroom development highlights an independent origin of complex multicellularity.</title>
        <authorList>
            <consortium name="DOE Joint Genome Institute"/>
            <person name="Krizsan K."/>
            <person name="Almasi E."/>
            <person name="Merenyi Z."/>
            <person name="Sahu N."/>
            <person name="Viragh M."/>
            <person name="Koszo T."/>
            <person name="Mondo S."/>
            <person name="Kiss B."/>
            <person name="Balint B."/>
            <person name="Kues U."/>
            <person name="Barry K."/>
            <person name="Hegedus J.C."/>
            <person name="Henrissat B."/>
            <person name="Johnson J."/>
            <person name="Lipzen A."/>
            <person name="Ohm R."/>
            <person name="Nagy I."/>
            <person name="Pangilinan J."/>
            <person name="Yan J."/>
            <person name="Xiong Y."/>
            <person name="Grigoriev I.V."/>
            <person name="Hibbett D.S."/>
            <person name="Nagy L.G."/>
        </authorList>
    </citation>
    <scope>NUCLEOTIDE SEQUENCE [LARGE SCALE GENOMIC DNA]</scope>
    <source>
        <strain evidence="1 2">SZMC22713</strain>
    </source>
</reference>
<dbReference type="AlphaFoldDB" id="A0A4Y7Q3I2"/>
<gene>
    <name evidence="1" type="ORF">BD410DRAFT_300891</name>
</gene>
<accession>A0A4Y7Q3I2</accession>
<name>A0A4Y7Q3I2_9AGAM</name>
<protein>
    <submittedName>
        <fullName evidence="1">Uncharacterized protein</fullName>
    </submittedName>
</protein>
<proteinExistence type="predicted"/>